<sequence>MDSGRVESVNVGVAVAAEWAGRLRRTAIDKRPVDGAVAVGRLGLAGDEQADRDNHGGPDQAVYAYAREDLAVWERLLGRPLRGGMFGENLTTRGVEVSRALVGERWRIGTALVEVTLPRVPCGTFRNWLGEEGWVRRFTEEARTGAYLRVLEEGEVGAGDRIEVAHRPDHGIDLATAFRASRPSHDDIALIRRVLEIPGRAAEWERAAAAAERRLARR</sequence>
<dbReference type="InterPro" id="IPR052353">
    <property type="entry name" value="Benzoxazolinone_Detox_Enz"/>
</dbReference>
<dbReference type="Pfam" id="PF03473">
    <property type="entry name" value="MOSC"/>
    <property type="match status" value="1"/>
</dbReference>
<dbReference type="OrthoDB" id="9801223at2"/>
<dbReference type="Proteomes" id="UP000190637">
    <property type="component" value="Unassembled WGS sequence"/>
</dbReference>
<dbReference type="EMBL" id="FUWS01000002">
    <property type="protein sequence ID" value="SJZ55844.1"/>
    <property type="molecule type" value="Genomic_DNA"/>
</dbReference>
<name>A0A1T4LN17_9ACTN</name>
<dbReference type="Gene3D" id="2.40.33.20">
    <property type="entry name" value="PK beta-barrel domain-like"/>
    <property type="match status" value="1"/>
</dbReference>
<dbReference type="SUPFAM" id="SSF50800">
    <property type="entry name" value="PK beta-barrel domain-like"/>
    <property type="match status" value="1"/>
</dbReference>
<protein>
    <submittedName>
        <fullName evidence="2">MOSC domain-containing protein YiiM</fullName>
    </submittedName>
</protein>
<dbReference type="AlphaFoldDB" id="A0A1T4LN17"/>
<dbReference type="GO" id="GO:0030170">
    <property type="term" value="F:pyridoxal phosphate binding"/>
    <property type="evidence" value="ECO:0007669"/>
    <property type="project" value="InterPro"/>
</dbReference>
<keyword evidence="3" id="KW-1185">Reference proteome</keyword>
<dbReference type="PANTHER" id="PTHR30212">
    <property type="entry name" value="PROTEIN YIIM"/>
    <property type="match status" value="1"/>
</dbReference>
<accession>A0A1T4LN17</accession>
<gene>
    <name evidence="2" type="ORF">SAMN02745673_00741</name>
</gene>
<dbReference type="RefSeq" id="WP_078760163.1">
    <property type="nucleotide sequence ID" value="NZ_FUWS01000002.1"/>
</dbReference>
<dbReference type="GO" id="GO:0030151">
    <property type="term" value="F:molybdenum ion binding"/>
    <property type="evidence" value="ECO:0007669"/>
    <property type="project" value="InterPro"/>
</dbReference>
<evidence type="ECO:0000313" key="2">
    <source>
        <dbReference type="EMBL" id="SJZ55844.1"/>
    </source>
</evidence>
<dbReference type="InterPro" id="IPR005302">
    <property type="entry name" value="MoCF_Sase_C"/>
</dbReference>
<evidence type="ECO:0000313" key="3">
    <source>
        <dbReference type="Proteomes" id="UP000190637"/>
    </source>
</evidence>
<reference evidence="2 3" key="1">
    <citation type="submission" date="2017-02" db="EMBL/GenBank/DDBJ databases">
        <authorList>
            <person name="Peterson S.W."/>
        </authorList>
    </citation>
    <scope>NUCLEOTIDE SEQUENCE [LARGE SCALE GENOMIC DNA]</scope>
    <source>
        <strain evidence="2 3">DSM 45154</strain>
    </source>
</reference>
<dbReference type="PANTHER" id="PTHR30212:SF2">
    <property type="entry name" value="PROTEIN YIIM"/>
    <property type="match status" value="1"/>
</dbReference>
<dbReference type="GO" id="GO:0003824">
    <property type="term" value="F:catalytic activity"/>
    <property type="evidence" value="ECO:0007669"/>
    <property type="project" value="InterPro"/>
</dbReference>
<dbReference type="PROSITE" id="PS51340">
    <property type="entry name" value="MOSC"/>
    <property type="match status" value="1"/>
</dbReference>
<dbReference type="InterPro" id="IPR011037">
    <property type="entry name" value="Pyrv_Knase-like_insert_dom_sf"/>
</dbReference>
<proteinExistence type="predicted"/>
<feature type="domain" description="MOSC" evidence="1">
    <location>
        <begin position="31"/>
        <end position="165"/>
    </location>
</feature>
<dbReference type="STRING" id="1122192.SAMN02745673_00741"/>
<organism evidence="2 3">
    <name type="scientific">Marinactinospora thermotolerans DSM 45154</name>
    <dbReference type="NCBI Taxonomy" id="1122192"/>
    <lineage>
        <taxon>Bacteria</taxon>
        <taxon>Bacillati</taxon>
        <taxon>Actinomycetota</taxon>
        <taxon>Actinomycetes</taxon>
        <taxon>Streptosporangiales</taxon>
        <taxon>Nocardiopsidaceae</taxon>
        <taxon>Marinactinospora</taxon>
    </lineage>
</organism>
<evidence type="ECO:0000259" key="1">
    <source>
        <dbReference type="PROSITE" id="PS51340"/>
    </source>
</evidence>